<dbReference type="PANTHER" id="PTHR47515:SF1">
    <property type="entry name" value="BLR2054 PROTEIN"/>
    <property type="match status" value="1"/>
</dbReference>
<dbReference type="STRING" id="380358.XALC_2362"/>
<evidence type="ECO:0000313" key="4">
    <source>
        <dbReference type="Proteomes" id="UP000001890"/>
    </source>
</evidence>
<evidence type="ECO:0000256" key="1">
    <source>
        <dbReference type="SAM" id="MobiDB-lite"/>
    </source>
</evidence>
<protein>
    <submittedName>
        <fullName evidence="3">Putative transposase is1477 orfb protein</fullName>
    </submittedName>
</protein>
<gene>
    <name evidence="3" type="ordered locus">XALc_2362</name>
</gene>
<dbReference type="eggNOG" id="COG2801">
    <property type="taxonomic scope" value="Bacteria"/>
</dbReference>
<dbReference type="AlphaFoldDB" id="D2U9A0"/>
<name>D2U9A0_XANAP</name>
<feature type="domain" description="HTH-like" evidence="2">
    <location>
        <begin position="103"/>
        <end position="138"/>
    </location>
</feature>
<dbReference type="PANTHER" id="PTHR47515">
    <property type="entry name" value="LOW CALCIUM RESPONSE LOCUS PROTEIN T"/>
    <property type="match status" value="1"/>
</dbReference>
<dbReference type="KEGG" id="xal:XALC_2362"/>
<accession>D2U9A0</accession>
<sequence length="144" mass="16456">MVFQIRRHGGRRRQVPEGPGDGEPAAQTTAGRSASGHRSAEGRLRGKTLAPQRKREAIRRMRELIAISERRACRLAGLSRDAFGHEPEPAPATQVLSARLVELAQTYRRFGYRRLHDVLRPEFPRVNHKKVYRLYCRLPAKPEI</sequence>
<proteinExistence type="predicted"/>
<feature type="compositionally biased region" description="Basic residues" evidence="1">
    <location>
        <begin position="1"/>
        <end position="13"/>
    </location>
</feature>
<organism evidence="3 4">
    <name type="scientific">Xanthomonas albilineans (strain GPE PC73 / CFBP 7063)</name>
    <dbReference type="NCBI Taxonomy" id="380358"/>
    <lineage>
        <taxon>Bacteria</taxon>
        <taxon>Pseudomonadati</taxon>
        <taxon>Pseudomonadota</taxon>
        <taxon>Gammaproteobacteria</taxon>
        <taxon>Lysobacterales</taxon>
        <taxon>Lysobacteraceae</taxon>
        <taxon>Xanthomonas</taxon>
    </lineage>
</organism>
<evidence type="ECO:0000313" key="3">
    <source>
        <dbReference type="EMBL" id="CBA16842.1"/>
    </source>
</evidence>
<keyword evidence="4" id="KW-1185">Reference proteome</keyword>
<dbReference type="Proteomes" id="UP000001890">
    <property type="component" value="Chromosome"/>
</dbReference>
<evidence type="ECO:0000259" key="2">
    <source>
        <dbReference type="Pfam" id="PF13276"/>
    </source>
</evidence>
<reference evidence="3 4" key="1">
    <citation type="journal article" date="2009" name="BMC Genomics">
        <title>The complete genome sequence of Xanthomonas albilineans provides new insights into the reductive genome evolution of the xylem-limited Xanthomonadaceae.</title>
        <authorList>
            <person name="Pieretti I."/>
            <person name="Royer M."/>
            <person name="Barbe V."/>
            <person name="Carrere S."/>
            <person name="Koebnik R."/>
            <person name="Cociancich S."/>
            <person name="Couloux A."/>
            <person name="Darrasse A."/>
            <person name="Gouzy J."/>
            <person name="Jacques M.A."/>
            <person name="Lauber E."/>
            <person name="Manceau C."/>
            <person name="Mangenot S."/>
            <person name="Poussier S."/>
            <person name="Segurens B."/>
            <person name="Szurek B."/>
            <person name="Verdier V."/>
            <person name="Arlat M."/>
            <person name="Rott P."/>
        </authorList>
    </citation>
    <scope>NUCLEOTIDE SEQUENCE [LARGE SCALE GENOMIC DNA]</scope>
    <source>
        <strain evidence="4">GPE PC73 / CFBP 7063</strain>
    </source>
</reference>
<dbReference type="EMBL" id="FP565176">
    <property type="protein sequence ID" value="CBA16842.1"/>
    <property type="molecule type" value="Genomic_DNA"/>
</dbReference>
<dbReference type="Pfam" id="PF13276">
    <property type="entry name" value="HTH_21"/>
    <property type="match status" value="1"/>
</dbReference>
<feature type="region of interest" description="Disordered" evidence="1">
    <location>
        <begin position="1"/>
        <end position="50"/>
    </location>
</feature>
<dbReference type="InterPro" id="IPR025948">
    <property type="entry name" value="HTH-like_dom"/>
</dbReference>